<reference evidence="1 2" key="1">
    <citation type="submission" date="2020-08" db="EMBL/GenBank/DDBJ databases">
        <title>Sequencing the genomes of 1000 actinobacteria strains.</title>
        <authorList>
            <person name="Klenk H.-P."/>
        </authorList>
    </citation>
    <scope>NUCLEOTIDE SEQUENCE [LARGE SCALE GENOMIC DNA]</scope>
    <source>
        <strain evidence="1 2">DSM 23889</strain>
    </source>
</reference>
<dbReference type="Proteomes" id="UP000552883">
    <property type="component" value="Unassembled WGS sequence"/>
</dbReference>
<dbReference type="Pfam" id="PF13279">
    <property type="entry name" value="4HBT_2"/>
    <property type="match status" value="1"/>
</dbReference>
<dbReference type="CDD" id="cd00586">
    <property type="entry name" value="4HBT"/>
    <property type="match status" value="1"/>
</dbReference>
<evidence type="ECO:0000313" key="2">
    <source>
        <dbReference type="Proteomes" id="UP000552883"/>
    </source>
</evidence>
<dbReference type="AlphaFoldDB" id="A0A840X6Q9"/>
<keyword evidence="2" id="KW-1185">Reference proteome</keyword>
<dbReference type="InterPro" id="IPR029069">
    <property type="entry name" value="HotDog_dom_sf"/>
</dbReference>
<proteinExistence type="predicted"/>
<dbReference type="SUPFAM" id="SSF54637">
    <property type="entry name" value="Thioesterase/thiol ester dehydrase-isomerase"/>
    <property type="match status" value="1"/>
</dbReference>
<name>A0A840X6Q9_9MICO</name>
<dbReference type="EMBL" id="JACHBS010000001">
    <property type="protein sequence ID" value="MBB5617921.1"/>
    <property type="molecule type" value="Genomic_DNA"/>
</dbReference>
<comment type="caution">
    <text evidence="1">The sequence shown here is derived from an EMBL/GenBank/DDBJ whole genome shotgun (WGS) entry which is preliminary data.</text>
</comment>
<dbReference type="OrthoDB" id="3727779at2"/>
<protein>
    <submittedName>
        <fullName evidence="1">Acyl-CoA thioesterase FadM</fullName>
    </submittedName>
</protein>
<accession>A0A840X6Q9</accession>
<dbReference type="Gene3D" id="3.10.129.10">
    <property type="entry name" value="Hotdog Thioesterase"/>
    <property type="match status" value="1"/>
</dbReference>
<gene>
    <name evidence="1" type="ORF">BJ959_001417</name>
</gene>
<dbReference type="InterPro" id="IPR051490">
    <property type="entry name" value="THEM6_lcsJ_thioesterase"/>
</dbReference>
<dbReference type="PANTHER" id="PTHR12475:SF4">
    <property type="entry name" value="PROTEIN THEM6"/>
    <property type="match status" value="1"/>
</dbReference>
<evidence type="ECO:0000313" key="1">
    <source>
        <dbReference type="EMBL" id="MBB5617921.1"/>
    </source>
</evidence>
<organism evidence="1 2">
    <name type="scientific">Microcella frigidaquae</name>
    <dbReference type="NCBI Taxonomy" id="424758"/>
    <lineage>
        <taxon>Bacteria</taxon>
        <taxon>Bacillati</taxon>
        <taxon>Actinomycetota</taxon>
        <taxon>Actinomycetes</taxon>
        <taxon>Micrococcales</taxon>
        <taxon>Microbacteriaceae</taxon>
        <taxon>Microcella</taxon>
    </lineage>
</organism>
<sequence>MNKLLRLLWLMWRARRAPRLAPTDVSRVPFRVLPNDLDLQKHMNNGVYLSIMDLGRMDLMVRSGVWRELSARGYYPVVVSSTITYRRSLDPWQSYVLESRIIGIDDIAGYMEQRFVRDGEICARGVIKARFLKKSGGIVPVPELLELFGLDPAEHPLPDWIEQWSAQVALPPRREPAPSVWE</sequence>
<dbReference type="PANTHER" id="PTHR12475">
    <property type="match status" value="1"/>
</dbReference>
<dbReference type="RefSeq" id="WP_153981364.1">
    <property type="nucleotide sequence ID" value="NZ_BAAANZ010000005.1"/>
</dbReference>